<sequence length="273" mass="29877">MSSTMTSISVPAIRSARALKSTLAACNHVAASRRFSNAVAARRDAVADQASSRSSKNQDIPNPDRPQSNKQRPPRTIERHRPENVVTSASSPPRKRGEDVSSSPTSSAGVPFVLPNTDWWNSANTRRPDRPTLQSIEDRPCQAVPARPAGAEGTMPKHKTLRDASQSLQERKEMDLRERVAGDASQYQSSTLLKPNDTQVVKTAADALSTDSHMKLELKFWTVDKIRELQDAQAIQAANAKLIHQRETKEVEVKSSPTSEPTKAKGKGKGGRK</sequence>
<dbReference type="Proteomes" id="UP000054845">
    <property type="component" value="Unassembled WGS sequence"/>
</dbReference>
<evidence type="ECO:0000313" key="2">
    <source>
        <dbReference type="EMBL" id="CEH13616.1"/>
    </source>
</evidence>
<protein>
    <submittedName>
        <fullName evidence="2">Uncharacterized protein</fullName>
    </submittedName>
</protein>
<feature type="compositionally biased region" description="Basic residues" evidence="1">
    <location>
        <begin position="264"/>
        <end position="273"/>
    </location>
</feature>
<proteinExistence type="predicted"/>
<feature type="compositionally biased region" description="Polar residues" evidence="1">
    <location>
        <begin position="57"/>
        <end position="71"/>
    </location>
</feature>
<feature type="region of interest" description="Disordered" evidence="1">
    <location>
        <begin position="245"/>
        <end position="273"/>
    </location>
</feature>
<dbReference type="OrthoDB" id="10345592at2759"/>
<feature type="compositionally biased region" description="Basic and acidic residues" evidence="1">
    <location>
        <begin position="126"/>
        <end position="136"/>
    </location>
</feature>
<evidence type="ECO:0000313" key="3">
    <source>
        <dbReference type="Proteomes" id="UP000054845"/>
    </source>
</evidence>
<reference evidence="3" key="1">
    <citation type="submission" date="2014-09" db="EMBL/GenBank/DDBJ databases">
        <authorList>
            <person name="Sharma Rahul"/>
            <person name="Thines Marco"/>
        </authorList>
    </citation>
    <scope>NUCLEOTIDE SEQUENCE [LARGE SCALE GENOMIC DNA]</scope>
</reference>
<accession>A0A0P1BC81</accession>
<dbReference type="EMBL" id="CCYA01000221">
    <property type="protein sequence ID" value="CEH13616.1"/>
    <property type="molecule type" value="Genomic_DNA"/>
</dbReference>
<dbReference type="AlphaFoldDB" id="A0A0P1BC81"/>
<keyword evidence="3" id="KW-1185">Reference proteome</keyword>
<feature type="region of interest" description="Disordered" evidence="1">
    <location>
        <begin position="36"/>
        <end position="136"/>
    </location>
</feature>
<organism evidence="2 3">
    <name type="scientific">Ceraceosorus bombacis</name>
    <dbReference type="NCBI Taxonomy" id="401625"/>
    <lineage>
        <taxon>Eukaryota</taxon>
        <taxon>Fungi</taxon>
        <taxon>Dikarya</taxon>
        <taxon>Basidiomycota</taxon>
        <taxon>Ustilaginomycotina</taxon>
        <taxon>Exobasidiomycetes</taxon>
        <taxon>Ceraceosorales</taxon>
        <taxon>Ceraceosoraceae</taxon>
        <taxon>Ceraceosorus</taxon>
    </lineage>
</organism>
<evidence type="ECO:0000256" key="1">
    <source>
        <dbReference type="SAM" id="MobiDB-lite"/>
    </source>
</evidence>
<name>A0A0P1BC81_9BASI</name>